<dbReference type="Proteomes" id="UP000825483">
    <property type="component" value="Unassembled WGS sequence"/>
</dbReference>
<dbReference type="EMBL" id="BPUB01000001">
    <property type="protein sequence ID" value="GJG57772.1"/>
    <property type="molecule type" value="Genomic_DNA"/>
</dbReference>
<comment type="caution">
    <text evidence="1">The sequence shown here is derived from an EMBL/GenBank/DDBJ whole genome shotgun (WGS) entry which is preliminary data.</text>
</comment>
<evidence type="ECO:0000313" key="2">
    <source>
        <dbReference type="Proteomes" id="UP000825483"/>
    </source>
</evidence>
<sequence>MVWLKTDGIPSHNLQTIMYTDEDNNSDMIGAFCKLLFPWKGHSNGIIVDDYGTEWLVQLTNGKEVPVYKDEVFIV</sequence>
<protein>
    <submittedName>
        <fullName evidence="1">Uncharacterized protein</fullName>
    </submittedName>
</protein>
<organism evidence="1 2">
    <name type="scientific">Prevotella lacticifex</name>
    <dbReference type="NCBI Taxonomy" id="2854755"/>
    <lineage>
        <taxon>Bacteria</taxon>
        <taxon>Pseudomonadati</taxon>
        <taxon>Bacteroidota</taxon>
        <taxon>Bacteroidia</taxon>
        <taxon>Bacteroidales</taxon>
        <taxon>Prevotellaceae</taxon>
        <taxon>Prevotella</taxon>
    </lineage>
</organism>
<proteinExistence type="predicted"/>
<dbReference type="AlphaFoldDB" id="A0A9R1CUQ1"/>
<accession>A0A9R1CUQ1</accession>
<name>A0A9R1CUQ1_9BACT</name>
<gene>
    <name evidence="1" type="ORF">PRLR5076_06230</name>
</gene>
<keyword evidence="2" id="KW-1185">Reference proteome</keyword>
<evidence type="ECO:0000313" key="1">
    <source>
        <dbReference type="EMBL" id="GJG57772.1"/>
    </source>
</evidence>
<reference evidence="1" key="1">
    <citation type="journal article" date="2022" name="Int. J. Syst. Evol. Microbiol.">
        <title>Prevotella lacticifex sp. nov., isolated from the rumen of cows.</title>
        <authorList>
            <person name="Shinkai T."/>
            <person name="Ikeyama N."/>
            <person name="Kumagai M."/>
            <person name="Ohmori H."/>
            <person name="Sakamoto M."/>
            <person name="Ohkuma M."/>
            <person name="Mitsumori M."/>
        </authorList>
    </citation>
    <scope>NUCLEOTIDE SEQUENCE</scope>
    <source>
        <strain evidence="1">R5076</strain>
    </source>
</reference>